<organism evidence="1 2">
    <name type="scientific">Ataeniobius toweri</name>
    <dbReference type="NCBI Taxonomy" id="208326"/>
    <lineage>
        <taxon>Eukaryota</taxon>
        <taxon>Metazoa</taxon>
        <taxon>Chordata</taxon>
        <taxon>Craniata</taxon>
        <taxon>Vertebrata</taxon>
        <taxon>Euteleostomi</taxon>
        <taxon>Actinopterygii</taxon>
        <taxon>Neopterygii</taxon>
        <taxon>Teleostei</taxon>
        <taxon>Neoteleostei</taxon>
        <taxon>Acanthomorphata</taxon>
        <taxon>Ovalentaria</taxon>
        <taxon>Atherinomorphae</taxon>
        <taxon>Cyprinodontiformes</taxon>
        <taxon>Goodeidae</taxon>
        <taxon>Ataeniobius</taxon>
    </lineage>
</organism>
<dbReference type="Proteomes" id="UP001345963">
    <property type="component" value="Unassembled WGS sequence"/>
</dbReference>
<accession>A0ABU7C7W6</accession>
<sequence length="119" mass="13238">MAIFFYILGSTDSLEMEFDGQTIFNRITQKVGLAVRFTFSFKHPGCFFFHPGRYFLGTRGLYFSTVGSQERGADIQQRLPGPRLEPGTAASRTIASIHGRSLNPYTTSAVPKPPGCRLE</sequence>
<evidence type="ECO:0000313" key="2">
    <source>
        <dbReference type="Proteomes" id="UP001345963"/>
    </source>
</evidence>
<reference evidence="1 2" key="1">
    <citation type="submission" date="2021-07" db="EMBL/GenBank/DDBJ databases">
        <authorList>
            <person name="Palmer J.M."/>
        </authorList>
    </citation>
    <scope>NUCLEOTIDE SEQUENCE [LARGE SCALE GENOMIC DNA]</scope>
    <source>
        <strain evidence="1 2">AT_MEX2019</strain>
        <tissue evidence="1">Muscle</tissue>
    </source>
</reference>
<comment type="caution">
    <text evidence="1">The sequence shown here is derived from an EMBL/GenBank/DDBJ whole genome shotgun (WGS) entry which is preliminary data.</text>
</comment>
<proteinExistence type="predicted"/>
<gene>
    <name evidence="1" type="ORF">ATANTOWER_011439</name>
</gene>
<keyword evidence="2" id="KW-1185">Reference proteome</keyword>
<name>A0ABU7C7W6_9TELE</name>
<protein>
    <submittedName>
        <fullName evidence="1">Uncharacterized protein</fullName>
    </submittedName>
</protein>
<dbReference type="EMBL" id="JAHUTI010081159">
    <property type="protein sequence ID" value="MED6258724.1"/>
    <property type="molecule type" value="Genomic_DNA"/>
</dbReference>
<evidence type="ECO:0000313" key="1">
    <source>
        <dbReference type="EMBL" id="MED6258724.1"/>
    </source>
</evidence>